<dbReference type="Proteomes" id="UP000075655">
    <property type="component" value="Unassembled WGS sequence"/>
</dbReference>
<organism evidence="1 2">
    <name type="scientific">Gluconobacter oxydans</name>
    <name type="common">Gluconobacter suboxydans</name>
    <dbReference type="NCBI Taxonomy" id="442"/>
    <lineage>
        <taxon>Bacteria</taxon>
        <taxon>Pseudomonadati</taxon>
        <taxon>Pseudomonadota</taxon>
        <taxon>Alphaproteobacteria</taxon>
        <taxon>Acetobacterales</taxon>
        <taxon>Acetobacteraceae</taxon>
        <taxon>Gluconobacter</taxon>
    </lineage>
</organism>
<dbReference type="AlphaFoldDB" id="A0A149RVG0"/>
<name>A0A149RVG0_GLUOY</name>
<sequence length="100" mass="11362">MAMFDFITKALHRLLPVRVVEVPVLDECFDAVIERTLIDLGAISFALERKAETPEDRREIAAYASYCIEDLAIVLKRAWRDERGRCGMDTDVDVGWLGGF</sequence>
<reference evidence="1 2" key="1">
    <citation type="submission" date="2015-06" db="EMBL/GenBank/DDBJ databases">
        <title>Improved classification and identification of acetic acid bacteria using matrix-assisted laser desorption/ionization time-of-flight mass spectrometry; Gluconobacter nephelii and Gluconobacter uchimurae are later heterotypic synonyms of Gluconobacter japonicus and Gluconobacter oxydans, respectively.</title>
        <authorList>
            <person name="Li L."/>
            <person name="Cleenwerck I."/>
            <person name="De Vuyst L."/>
            <person name="Vandamme P."/>
        </authorList>
    </citation>
    <scope>NUCLEOTIDE SEQUENCE [LARGE SCALE GENOMIC DNA]</scope>
    <source>
        <strain evidence="1 2">LMG 1676</strain>
    </source>
</reference>
<proteinExistence type="predicted"/>
<comment type="caution">
    <text evidence="1">The sequence shown here is derived from an EMBL/GenBank/DDBJ whole genome shotgun (WGS) entry which is preliminary data.</text>
</comment>
<dbReference type="EMBL" id="LHZG01000171">
    <property type="protein sequence ID" value="KXV18248.1"/>
    <property type="molecule type" value="Genomic_DNA"/>
</dbReference>
<gene>
    <name evidence="1" type="ORF">AD934_09210</name>
</gene>
<evidence type="ECO:0000313" key="1">
    <source>
        <dbReference type="EMBL" id="KXV18248.1"/>
    </source>
</evidence>
<protein>
    <submittedName>
        <fullName evidence="1">Uncharacterized protein</fullName>
    </submittedName>
</protein>
<dbReference type="RefSeq" id="WP_062501803.1">
    <property type="nucleotide sequence ID" value="NZ_LHZG01000171.1"/>
</dbReference>
<evidence type="ECO:0000313" key="2">
    <source>
        <dbReference type="Proteomes" id="UP000075655"/>
    </source>
</evidence>
<dbReference type="PATRIC" id="fig|442.8.peg.1739"/>
<accession>A0A149RVG0</accession>